<feature type="compositionally biased region" description="Basic and acidic residues" evidence="1">
    <location>
        <begin position="267"/>
        <end position="281"/>
    </location>
</feature>
<organism evidence="2 3">
    <name type="scientific">Herbidospora solisilvae</name>
    <dbReference type="NCBI Taxonomy" id="2696284"/>
    <lineage>
        <taxon>Bacteria</taxon>
        <taxon>Bacillati</taxon>
        <taxon>Actinomycetota</taxon>
        <taxon>Actinomycetes</taxon>
        <taxon>Streptosporangiales</taxon>
        <taxon>Streptosporangiaceae</taxon>
        <taxon>Herbidospora</taxon>
    </lineage>
</organism>
<reference evidence="2 3" key="1">
    <citation type="submission" date="2020-01" db="EMBL/GenBank/DDBJ databases">
        <title>Herbidospora sp. NEAU-GS84 nov., a novel actinomycete isolated from soil.</title>
        <authorList>
            <person name="Han L."/>
        </authorList>
    </citation>
    <scope>NUCLEOTIDE SEQUENCE [LARGE SCALE GENOMIC DNA]</scope>
    <source>
        <strain evidence="2 3">NEAU-GS84</strain>
    </source>
</reference>
<sequence length="337" mass="37312">MSEAFAMSAEERDRLLAQLHDLRKPFREEQIGKLPRVTCKECADFRTHCPKPDHQKRRCPECQAWVSPKHIHIDYVGHADVVERLLETDPFWTWEPFALDEDGTPKLDTDEFGRPVGMWIRLTVLGVTRPGYGSCPSNQSDAVKVLIGDAIRNGAQRFGVALAQWQKGDRSNPAAENVVADAGQRAMPPQQRAADAAVVVDENWVGVFEKRLAESTLDTVHRFRQDVVDAMRQRTINSVTANRLLEAVKERADALDEQSRIGPDGLPRNKDGTVARSKVTDEQLAAAGHMTGPEKRAHNALVKEVTSSPRKADRLRAVPTGEPWTQPSGPAPGGDVA</sequence>
<evidence type="ECO:0000313" key="2">
    <source>
        <dbReference type="EMBL" id="NAS22446.1"/>
    </source>
</evidence>
<gene>
    <name evidence="2" type="ORF">GT755_12215</name>
</gene>
<name>A0A7C9J257_9ACTN</name>
<dbReference type="EMBL" id="WXEW01000003">
    <property type="protein sequence ID" value="NAS22446.1"/>
    <property type="molecule type" value="Genomic_DNA"/>
</dbReference>
<dbReference type="RefSeq" id="WP_161479816.1">
    <property type="nucleotide sequence ID" value="NZ_WXEW01000003.1"/>
</dbReference>
<proteinExistence type="predicted"/>
<accession>A0A7C9J257</accession>
<evidence type="ECO:0000313" key="3">
    <source>
        <dbReference type="Proteomes" id="UP000479526"/>
    </source>
</evidence>
<evidence type="ECO:0000256" key="1">
    <source>
        <dbReference type="SAM" id="MobiDB-lite"/>
    </source>
</evidence>
<dbReference type="AlphaFoldDB" id="A0A7C9J257"/>
<protein>
    <submittedName>
        <fullName evidence="2">Uncharacterized protein</fullName>
    </submittedName>
</protein>
<feature type="region of interest" description="Disordered" evidence="1">
    <location>
        <begin position="253"/>
        <end position="337"/>
    </location>
</feature>
<comment type="caution">
    <text evidence="2">The sequence shown here is derived from an EMBL/GenBank/DDBJ whole genome shotgun (WGS) entry which is preliminary data.</text>
</comment>
<keyword evidence="3" id="KW-1185">Reference proteome</keyword>
<dbReference type="Proteomes" id="UP000479526">
    <property type="component" value="Unassembled WGS sequence"/>
</dbReference>